<protein>
    <submittedName>
        <fullName evidence="2">Hydrolase</fullName>
    </submittedName>
</protein>
<keyword evidence="3" id="KW-1185">Reference proteome</keyword>
<dbReference type="InterPro" id="IPR029058">
    <property type="entry name" value="AB_hydrolase_fold"/>
</dbReference>
<accession>A0A640SRP7</accession>
<proteinExistence type="predicted"/>
<organism evidence="2 3">
    <name type="scientific">Streptomyces glebosus</name>
    <dbReference type="NCBI Taxonomy" id="249580"/>
    <lineage>
        <taxon>Bacteria</taxon>
        <taxon>Bacillati</taxon>
        <taxon>Actinomycetota</taxon>
        <taxon>Actinomycetes</taxon>
        <taxon>Kitasatosporales</taxon>
        <taxon>Streptomycetaceae</taxon>
        <taxon>Streptomyces</taxon>
    </lineage>
</organism>
<gene>
    <name evidence="2" type="ORF">Sgleb_15810</name>
</gene>
<dbReference type="EMBL" id="BLIO01000001">
    <property type="protein sequence ID" value="GFE13534.1"/>
    <property type="molecule type" value="Genomic_DNA"/>
</dbReference>
<dbReference type="Pfam" id="PF12697">
    <property type="entry name" value="Abhydrolase_6"/>
    <property type="match status" value="1"/>
</dbReference>
<evidence type="ECO:0000313" key="3">
    <source>
        <dbReference type="Proteomes" id="UP000430079"/>
    </source>
</evidence>
<sequence>MEQTIQNQKKWSAGGGSWVTADVYGEPDAPGLVVVPGAMSDAHAWRHVATAVGAWPSVTVVNRRGRTPSGPLTDGYSLRTEVEDLGLILDQCAGTPALFGWSYGGLIALLAANDRSLRQVIAYEPVMRPFGSHVLPGLKDAEEKADWEATVEIVNRQIAGLDTAQIETLRADRQGWADLQRLSRPAHAELAALNAAPPPHELARRADRVDLIVGQCNHGTAPYGTSFDDVRQRVARATRTEVHVLPGQGHLAHLQAPAELGHLLNGLATAR</sequence>
<name>A0A640SRP7_9ACTN</name>
<dbReference type="InterPro" id="IPR000073">
    <property type="entry name" value="AB_hydrolase_1"/>
</dbReference>
<dbReference type="Proteomes" id="UP000430079">
    <property type="component" value="Unassembled WGS sequence"/>
</dbReference>
<evidence type="ECO:0000259" key="1">
    <source>
        <dbReference type="Pfam" id="PF12697"/>
    </source>
</evidence>
<feature type="domain" description="AB hydrolase-1" evidence="1">
    <location>
        <begin position="32"/>
        <end position="260"/>
    </location>
</feature>
<dbReference type="AlphaFoldDB" id="A0A640SRP7"/>
<evidence type="ECO:0000313" key="2">
    <source>
        <dbReference type="EMBL" id="GFE13534.1"/>
    </source>
</evidence>
<dbReference type="SUPFAM" id="SSF53474">
    <property type="entry name" value="alpha/beta-Hydrolases"/>
    <property type="match status" value="1"/>
</dbReference>
<comment type="caution">
    <text evidence="2">The sequence shown here is derived from an EMBL/GenBank/DDBJ whole genome shotgun (WGS) entry which is preliminary data.</text>
</comment>
<dbReference type="GO" id="GO:0016787">
    <property type="term" value="F:hydrolase activity"/>
    <property type="evidence" value="ECO:0007669"/>
    <property type="project" value="UniProtKB-KW"/>
</dbReference>
<dbReference type="RefSeq" id="WP_190143873.1">
    <property type="nucleotide sequence ID" value="NZ_BLIO01000001.1"/>
</dbReference>
<keyword evidence="2" id="KW-0378">Hydrolase</keyword>
<reference evidence="2 3" key="1">
    <citation type="submission" date="2019-12" db="EMBL/GenBank/DDBJ databases">
        <title>Whole genome shotgun sequence of Streptomyces hygroscopicus subsp. glebosus NBRC 13786.</title>
        <authorList>
            <person name="Ichikawa N."/>
            <person name="Kimura A."/>
            <person name="Kitahashi Y."/>
            <person name="Komaki H."/>
            <person name="Tamura T."/>
        </authorList>
    </citation>
    <scope>NUCLEOTIDE SEQUENCE [LARGE SCALE GENOMIC DNA]</scope>
    <source>
        <strain evidence="2 3">NBRC 13786</strain>
    </source>
</reference>
<dbReference type="Gene3D" id="3.40.50.1820">
    <property type="entry name" value="alpha/beta hydrolase"/>
    <property type="match status" value="1"/>
</dbReference>